<dbReference type="Pfam" id="PF06527">
    <property type="entry name" value="TniQ"/>
    <property type="match status" value="1"/>
</dbReference>
<comment type="caution">
    <text evidence="2">The sequence shown here is derived from an EMBL/GenBank/DDBJ whole genome shotgun (WGS) entry which is preliminary data.</text>
</comment>
<evidence type="ECO:0000313" key="3">
    <source>
        <dbReference type="Proteomes" id="UP000315303"/>
    </source>
</evidence>
<dbReference type="OrthoDB" id="470139at2"/>
<reference evidence="2 3" key="1">
    <citation type="submission" date="2019-01" db="EMBL/GenBank/DDBJ databases">
        <title>Litorilituus lipolytica sp. nov., isolated from intertidal sand of the Yellow Sea in China.</title>
        <authorList>
            <person name="Liu A."/>
        </authorList>
    </citation>
    <scope>NUCLEOTIDE SEQUENCE [LARGE SCALE GENOMIC DNA]</scope>
    <source>
        <strain evidence="2 3">RZ04</strain>
    </source>
</reference>
<name>A0A502L6K5_9GAMM</name>
<dbReference type="RefSeq" id="WP_140601724.1">
    <property type="nucleotide sequence ID" value="NZ_SAWY01000005.1"/>
</dbReference>
<evidence type="ECO:0000259" key="1">
    <source>
        <dbReference type="Pfam" id="PF06527"/>
    </source>
</evidence>
<accession>A0A502L6K5</accession>
<keyword evidence="3" id="KW-1185">Reference proteome</keyword>
<protein>
    <recommendedName>
        <fullName evidence="1">TniQ domain-containing protein</fullName>
    </recommendedName>
</protein>
<sequence length="307" mass="36136">MSVYHFPAPLEREHLLSCLMRYAISQGRKEYVKVAKQVSTNVSRVDCNSYWRAIYRDALNQYLPKYHHQIAFDNTLLKVYSVFTQCEFSTLLIQQLEQPHKLQLKYANLEQVHNGWKWCPECVVEDEETHGVAYWHCDHQFALKKRCSQHGTLLISECQHCNYSFSSILQGAPPLNTCPKCGESFVHQNREDTGEDLWIEDCANRILKDEFDFNKAEVQEFFKAQYGVNEPKRQWTLAERKQITNQQDLFGKWLDTLNLSNHLTLLTSNRPYSQHPAFNVSAYTFKNQNLAPLIHLVFKRYYLEKLC</sequence>
<dbReference type="InterPro" id="IPR009492">
    <property type="entry name" value="TniQ"/>
</dbReference>
<feature type="domain" description="TniQ" evidence="1">
    <location>
        <begin position="6"/>
        <end position="154"/>
    </location>
</feature>
<proteinExistence type="predicted"/>
<gene>
    <name evidence="2" type="ORF">EPA86_02930</name>
</gene>
<organism evidence="2 3">
    <name type="scientific">Litorilituus lipolyticus</name>
    <dbReference type="NCBI Taxonomy" id="2491017"/>
    <lineage>
        <taxon>Bacteria</taxon>
        <taxon>Pseudomonadati</taxon>
        <taxon>Pseudomonadota</taxon>
        <taxon>Gammaproteobacteria</taxon>
        <taxon>Alteromonadales</taxon>
        <taxon>Colwelliaceae</taxon>
        <taxon>Litorilituus</taxon>
    </lineage>
</organism>
<dbReference type="AlphaFoldDB" id="A0A502L6K5"/>
<dbReference type="Proteomes" id="UP000315303">
    <property type="component" value="Unassembled WGS sequence"/>
</dbReference>
<dbReference type="EMBL" id="SAWY01000005">
    <property type="protein sequence ID" value="TPH18085.1"/>
    <property type="molecule type" value="Genomic_DNA"/>
</dbReference>
<evidence type="ECO:0000313" key="2">
    <source>
        <dbReference type="EMBL" id="TPH18085.1"/>
    </source>
</evidence>